<dbReference type="EMBL" id="BARW01034388">
    <property type="protein sequence ID" value="GAJ05879.1"/>
    <property type="molecule type" value="Genomic_DNA"/>
</dbReference>
<dbReference type="InterPro" id="IPR013320">
    <property type="entry name" value="ConA-like_dom_sf"/>
</dbReference>
<dbReference type="Pfam" id="PF13385">
    <property type="entry name" value="Laminin_G_3"/>
    <property type="match status" value="1"/>
</dbReference>
<reference evidence="1" key="1">
    <citation type="journal article" date="2014" name="Front. Microbiol.">
        <title>High frequency of phylogenetically diverse reductive dehalogenase-homologous genes in deep subseafloor sedimentary metagenomes.</title>
        <authorList>
            <person name="Kawai M."/>
            <person name="Futagami T."/>
            <person name="Toyoda A."/>
            <person name="Takaki Y."/>
            <person name="Nishi S."/>
            <person name="Hori S."/>
            <person name="Arai W."/>
            <person name="Tsubouchi T."/>
            <person name="Morono Y."/>
            <person name="Uchiyama I."/>
            <person name="Ito T."/>
            <person name="Fujiyama A."/>
            <person name="Inagaki F."/>
            <person name="Takami H."/>
        </authorList>
    </citation>
    <scope>NUCLEOTIDE SEQUENCE</scope>
    <source>
        <strain evidence="1">Expedition CK06-06</strain>
    </source>
</reference>
<sequence>TLNPCTVSSDQVLNLQTSDRLWFKSNSTSTNQGVFNIGALGATHGEFQVILTSVAKIKLRLSDANFDQTATMPNPLGWNHLICTYTGSKGQIWLNNSNVKDVAWNTNLNLNNLKTVIGIYHNIVSNQAFDGKIDQTYIYKGVWTDAQRLQLFNQQW</sequence>
<organism evidence="1">
    <name type="scientific">marine sediment metagenome</name>
    <dbReference type="NCBI Taxonomy" id="412755"/>
    <lineage>
        <taxon>unclassified sequences</taxon>
        <taxon>metagenomes</taxon>
        <taxon>ecological metagenomes</taxon>
    </lineage>
</organism>
<accession>X1TKS6</accession>
<dbReference type="SUPFAM" id="SSF49899">
    <property type="entry name" value="Concanavalin A-like lectins/glucanases"/>
    <property type="match status" value="1"/>
</dbReference>
<evidence type="ECO:0000313" key="1">
    <source>
        <dbReference type="EMBL" id="GAJ05879.1"/>
    </source>
</evidence>
<protein>
    <recommendedName>
        <fullName evidence="2">LamG-like jellyroll fold domain-containing protein</fullName>
    </recommendedName>
</protein>
<evidence type="ECO:0008006" key="2">
    <source>
        <dbReference type="Google" id="ProtNLM"/>
    </source>
</evidence>
<feature type="non-terminal residue" evidence="1">
    <location>
        <position position="1"/>
    </location>
</feature>
<comment type="caution">
    <text evidence="1">The sequence shown here is derived from an EMBL/GenBank/DDBJ whole genome shotgun (WGS) entry which is preliminary data.</text>
</comment>
<dbReference type="AlphaFoldDB" id="X1TKS6"/>
<dbReference type="Gene3D" id="2.60.120.200">
    <property type="match status" value="1"/>
</dbReference>
<name>X1TKS6_9ZZZZ</name>
<gene>
    <name evidence="1" type="ORF">S12H4_53910</name>
</gene>
<proteinExistence type="predicted"/>